<evidence type="ECO:0000256" key="5">
    <source>
        <dbReference type="ARBA" id="ARBA00022989"/>
    </source>
</evidence>
<comment type="similarity">
    <text evidence="2">Belongs to the EamA transporter family.</text>
</comment>
<dbReference type="PANTHER" id="PTHR32322">
    <property type="entry name" value="INNER MEMBRANE TRANSPORTER"/>
    <property type="match status" value="1"/>
</dbReference>
<comment type="caution">
    <text evidence="9">The sequence shown here is derived from an EMBL/GenBank/DDBJ whole genome shotgun (WGS) entry which is preliminary data.</text>
</comment>
<dbReference type="InterPro" id="IPR037185">
    <property type="entry name" value="EmrE-like"/>
</dbReference>
<evidence type="ECO:0000256" key="4">
    <source>
        <dbReference type="ARBA" id="ARBA00022692"/>
    </source>
</evidence>
<reference evidence="9 10" key="1">
    <citation type="submission" date="2023-01" db="EMBL/GenBank/DDBJ databases">
        <title>Bacillus changyiensis sp. nov., isolated from a coastal deposit.</title>
        <authorList>
            <person name="Xiao G."/>
            <person name="Lai Q."/>
            <person name="Hu Z."/>
            <person name="Shao Z."/>
        </authorList>
    </citation>
    <scope>NUCLEOTIDE SEQUENCE [LARGE SCALE GENOMIC DNA]</scope>
    <source>
        <strain evidence="9 10">CLL-7-23</strain>
    </source>
</reference>
<evidence type="ECO:0000256" key="3">
    <source>
        <dbReference type="ARBA" id="ARBA00022475"/>
    </source>
</evidence>
<gene>
    <name evidence="9" type="ORF">PJ311_08275</name>
</gene>
<feature type="transmembrane region" description="Helical" evidence="7">
    <location>
        <begin position="68"/>
        <end position="86"/>
    </location>
</feature>
<evidence type="ECO:0000313" key="9">
    <source>
        <dbReference type="EMBL" id="MDA7026606.1"/>
    </source>
</evidence>
<evidence type="ECO:0000256" key="6">
    <source>
        <dbReference type="ARBA" id="ARBA00023136"/>
    </source>
</evidence>
<comment type="subcellular location">
    <subcellularLocation>
        <location evidence="1">Cell membrane</location>
        <topology evidence="1">Multi-pass membrane protein</topology>
    </subcellularLocation>
</comment>
<feature type="domain" description="EamA" evidence="8">
    <location>
        <begin position="151"/>
        <end position="284"/>
    </location>
</feature>
<evidence type="ECO:0000256" key="7">
    <source>
        <dbReference type="SAM" id="Phobius"/>
    </source>
</evidence>
<feature type="transmembrane region" description="Helical" evidence="7">
    <location>
        <begin position="26"/>
        <end position="48"/>
    </location>
</feature>
<feature type="transmembrane region" description="Helical" evidence="7">
    <location>
        <begin position="92"/>
        <end position="112"/>
    </location>
</feature>
<feature type="transmembrane region" description="Helical" evidence="7">
    <location>
        <begin position="243"/>
        <end position="261"/>
    </location>
</feature>
<protein>
    <submittedName>
        <fullName evidence="9">DMT family transporter</fullName>
    </submittedName>
</protein>
<dbReference type="InterPro" id="IPR050638">
    <property type="entry name" value="AA-Vitamin_Transporters"/>
</dbReference>
<evidence type="ECO:0000256" key="2">
    <source>
        <dbReference type="ARBA" id="ARBA00007362"/>
    </source>
</evidence>
<feature type="transmembrane region" description="Helical" evidence="7">
    <location>
        <begin position="267"/>
        <end position="284"/>
    </location>
</feature>
<evidence type="ECO:0000313" key="10">
    <source>
        <dbReference type="Proteomes" id="UP001211894"/>
    </source>
</evidence>
<keyword evidence="10" id="KW-1185">Reference proteome</keyword>
<keyword evidence="5 7" id="KW-1133">Transmembrane helix</keyword>
<feature type="transmembrane region" description="Helical" evidence="7">
    <location>
        <begin position="180"/>
        <end position="200"/>
    </location>
</feature>
<dbReference type="PANTHER" id="PTHR32322:SF18">
    <property type="entry name" value="S-ADENOSYLMETHIONINE_S-ADENOSYLHOMOCYSTEINE TRANSPORTER"/>
    <property type="match status" value="1"/>
</dbReference>
<sequence length="303" mass="33360">MVTIGAAFWGLSGTVAQNLFQENNMSMAWLVTVRLLVSGILLITLGFFGSEKTKIFTVWKHKKYRVKLIVFGILGMLGVQYTYFASIDEGNAAIATLLQYLAPAFIVFYGLLRYKSLPTFIDFISIFLALTGTFLLLTNGKIDGLTVSGSSIFWGVLSGLSLAFYILYSAPLIKVLGSKIVVGWGMIIGGIGISFFTPPWKVDMGNWTLSTITQTVFVIVFGTLLAFYLYIESLRYISPKETSLLGCTEPVAAVLSSLIWLEVSFGWYQGLGALLILLMIIFMSQKSEDDVKNTNHLEKGAGH</sequence>
<feature type="transmembrane region" description="Helical" evidence="7">
    <location>
        <begin position="212"/>
        <end position="231"/>
    </location>
</feature>
<feature type="transmembrane region" description="Helical" evidence="7">
    <location>
        <begin position="151"/>
        <end position="168"/>
    </location>
</feature>
<feature type="domain" description="EamA" evidence="8">
    <location>
        <begin position="3"/>
        <end position="137"/>
    </location>
</feature>
<dbReference type="Pfam" id="PF00892">
    <property type="entry name" value="EamA"/>
    <property type="match status" value="2"/>
</dbReference>
<keyword evidence="4 7" id="KW-0812">Transmembrane</keyword>
<evidence type="ECO:0000259" key="8">
    <source>
        <dbReference type="Pfam" id="PF00892"/>
    </source>
</evidence>
<accession>A0ABT4X2U9</accession>
<dbReference type="InterPro" id="IPR000620">
    <property type="entry name" value="EamA_dom"/>
</dbReference>
<dbReference type="Proteomes" id="UP001211894">
    <property type="component" value="Unassembled WGS sequence"/>
</dbReference>
<dbReference type="SUPFAM" id="SSF103481">
    <property type="entry name" value="Multidrug resistance efflux transporter EmrE"/>
    <property type="match status" value="2"/>
</dbReference>
<organism evidence="9 10">
    <name type="scientific">Bacillus changyiensis</name>
    <dbReference type="NCBI Taxonomy" id="3004103"/>
    <lineage>
        <taxon>Bacteria</taxon>
        <taxon>Bacillati</taxon>
        <taxon>Bacillota</taxon>
        <taxon>Bacilli</taxon>
        <taxon>Bacillales</taxon>
        <taxon>Bacillaceae</taxon>
        <taxon>Bacillus</taxon>
    </lineage>
</organism>
<proteinExistence type="inferred from homology"/>
<evidence type="ECO:0000256" key="1">
    <source>
        <dbReference type="ARBA" id="ARBA00004651"/>
    </source>
</evidence>
<keyword evidence="6 7" id="KW-0472">Membrane</keyword>
<keyword evidence="3" id="KW-1003">Cell membrane</keyword>
<feature type="transmembrane region" description="Helical" evidence="7">
    <location>
        <begin position="119"/>
        <end position="139"/>
    </location>
</feature>
<name>A0ABT4X2U9_9BACI</name>
<dbReference type="EMBL" id="JAQKAB010000004">
    <property type="protein sequence ID" value="MDA7026606.1"/>
    <property type="molecule type" value="Genomic_DNA"/>
</dbReference>